<dbReference type="InterPro" id="IPR010985">
    <property type="entry name" value="Ribbon_hlx_hlx"/>
</dbReference>
<feature type="binding site" evidence="8">
    <location>
        <position position="88"/>
    </location>
    <ligand>
        <name>Ni(2+)</name>
        <dbReference type="ChEBI" id="CHEBI:49786"/>
    </ligand>
</feature>
<keyword evidence="3 8" id="KW-0533">Nickel</keyword>
<accession>A0A1D8S2A4</accession>
<name>A0A1D8S2A4_9EURY</name>
<dbReference type="InterPro" id="IPR013321">
    <property type="entry name" value="Arc_rbn_hlx_hlx"/>
</dbReference>
<comment type="cofactor">
    <cofactor evidence="8">
        <name>Ni(2+)</name>
        <dbReference type="ChEBI" id="CHEBI:49786"/>
    </cofactor>
    <text evidence="8">Binds 1 nickel ion per subunit.</text>
</comment>
<dbReference type="STRING" id="1873524.HSR6_0261"/>
<proteinExistence type="inferred from homology"/>
<dbReference type="GO" id="GO:0016151">
    <property type="term" value="F:nickel cation binding"/>
    <property type="evidence" value="ECO:0007669"/>
    <property type="project" value="UniProtKB-UniRule"/>
</dbReference>
<dbReference type="GO" id="GO:0003677">
    <property type="term" value="F:DNA binding"/>
    <property type="evidence" value="ECO:0007669"/>
    <property type="project" value="UniProtKB-KW"/>
</dbReference>
<keyword evidence="4 8" id="KW-0479">Metal-binding</keyword>
<comment type="function">
    <text evidence="1 8">Transcriptional regulator.</text>
</comment>
<dbReference type="SUPFAM" id="SSF47598">
    <property type="entry name" value="Ribbon-helix-helix"/>
    <property type="match status" value="1"/>
</dbReference>
<organism evidence="11 13">
    <name type="scientific">Halodesulfurarchaeum formicicum</name>
    <dbReference type="NCBI Taxonomy" id="1873524"/>
    <lineage>
        <taxon>Archaea</taxon>
        <taxon>Methanobacteriati</taxon>
        <taxon>Methanobacteriota</taxon>
        <taxon>Stenosarchaea group</taxon>
        <taxon>Halobacteria</taxon>
        <taxon>Halobacteriales</taxon>
        <taxon>Halobacteriaceae</taxon>
        <taxon>Halodesulfurarchaeum</taxon>
    </lineage>
</organism>
<reference evidence="11 13" key="1">
    <citation type="submission" date="2016-06" db="EMBL/GenBank/DDBJ databases">
        <title>Discovery of anaerobic lithoheterotrophic haloarchaeon capable of sulfur respiration by hydrogen and formate.</title>
        <authorList>
            <person name="Sorokin D.Y."/>
            <person name="Kublanov I.V."/>
            <person name="Roman P."/>
            <person name="Sinninghe Damste J.S."/>
            <person name="Golyshin P.N."/>
            <person name="Rojo D."/>
            <person name="Ciordia S."/>
            <person name="Mena Md.C."/>
            <person name="Ferrer M."/>
            <person name="Smedile F."/>
            <person name="Messina E."/>
            <person name="La Cono V."/>
            <person name="Yakimov M.M."/>
        </authorList>
    </citation>
    <scope>NUCLEOTIDE SEQUENCE [LARGE SCALE GENOMIC DNA]</scope>
    <source>
        <strain evidence="11 13">HTSR1</strain>
    </source>
</reference>
<evidence type="ECO:0000256" key="4">
    <source>
        <dbReference type="ARBA" id="ARBA00022723"/>
    </source>
</evidence>
<evidence type="ECO:0000256" key="1">
    <source>
        <dbReference type="ARBA" id="ARBA00002339"/>
    </source>
</evidence>
<evidence type="ECO:0000259" key="9">
    <source>
        <dbReference type="Pfam" id="PF01402"/>
    </source>
</evidence>
<feature type="binding site" evidence="8">
    <location>
        <position position="77"/>
    </location>
    <ligand>
        <name>Ni(2+)</name>
        <dbReference type="ChEBI" id="CHEBI:49786"/>
    </ligand>
</feature>
<dbReference type="GO" id="GO:0003700">
    <property type="term" value="F:DNA-binding transcription factor activity"/>
    <property type="evidence" value="ECO:0007669"/>
    <property type="project" value="UniProtKB-UniRule"/>
</dbReference>
<keyword evidence="5 8" id="KW-0805">Transcription regulation</keyword>
<dbReference type="EMBL" id="CP016804">
    <property type="protein sequence ID" value="APE94728.1"/>
    <property type="molecule type" value="Genomic_DNA"/>
</dbReference>
<keyword evidence="14" id="KW-1185">Reference proteome</keyword>
<gene>
    <name evidence="12" type="ORF">HSR6_0261</name>
    <name evidence="11" type="ORF">HTSR_0275</name>
</gene>
<dbReference type="Gene3D" id="3.30.70.1150">
    <property type="entry name" value="ACT-like. Chain A, domain 2"/>
    <property type="match status" value="1"/>
</dbReference>
<dbReference type="CDD" id="cd22231">
    <property type="entry name" value="RHH_NikR_HicB-like"/>
    <property type="match status" value="1"/>
</dbReference>
<reference evidence="12" key="3">
    <citation type="journal article" date="2017" name="ISME J.">
        <title>Discovery of anaerobic lithoheterotrophic haloarchaea, ubiquitous in hypersaline habitats.</title>
        <authorList>
            <person name="Sorokin D.Y."/>
            <person name="Messina E."/>
            <person name="Smedile F."/>
            <person name="Roman P."/>
            <person name="Damste J.S.S."/>
            <person name="Ciordia S."/>
            <person name="Mena M.C."/>
            <person name="Ferrer M."/>
            <person name="Golyshin P.N."/>
            <person name="Kublanov I.V."/>
            <person name="Samarov N.I."/>
            <person name="Toshchakov S.V."/>
            <person name="La Cono V."/>
            <person name="Yakimov M.M."/>
        </authorList>
    </citation>
    <scope>NUCLEOTIDE SEQUENCE</scope>
    <source>
        <strain evidence="12">HSR6</strain>
    </source>
</reference>
<sequence>MAVVSISMPDSLLERLDAFAEEHGFTGRSEVLREAGRTLMEEFDEKRLEDRDLMAIVTVLFDYQTTDVEEALIDLRHEYEDLVASNLHSHVGENNCMELFVLEGDLDEISEFVGRLRATKDTLLLDHSVVPVDDLGDKPL</sequence>
<keyword evidence="7 8" id="KW-0804">Transcription</keyword>
<evidence type="ECO:0000313" key="11">
    <source>
        <dbReference type="EMBL" id="AOW79476.1"/>
    </source>
</evidence>
<dbReference type="InterPro" id="IPR014864">
    <property type="entry name" value="TF_NikR_Ni-bd_C"/>
</dbReference>
<dbReference type="EMBL" id="CP016070">
    <property type="protein sequence ID" value="AOW79476.1"/>
    <property type="molecule type" value="Genomic_DNA"/>
</dbReference>
<reference evidence="14" key="2">
    <citation type="submission" date="2016-08" db="EMBL/GenBank/DDBJ databases">
        <title>Discovery of first anaerobic lithoheterotrophic haloarchae widely represented in hypersaline habitats.</title>
        <authorList>
            <person name="Sorokin D.Y."/>
            <person name="Kublanov I.V."/>
            <person name="Roman P."/>
            <person name="Sinninghe Damste J.S."/>
            <person name="Golyshin P.N."/>
            <person name="Rojo D."/>
            <person name="Ciordia S."/>
            <person name="Mena Md.C."/>
            <person name="Ferrer M."/>
            <person name="Smedile F."/>
            <person name="Messina E."/>
            <person name="La Cono V."/>
            <person name="Yakimov M.M."/>
        </authorList>
    </citation>
    <scope>NUCLEOTIDE SEQUENCE [LARGE SCALE GENOMIC DNA]</scope>
    <source>
        <strain evidence="14">HSR6</strain>
    </source>
</reference>
<evidence type="ECO:0000256" key="5">
    <source>
        <dbReference type="ARBA" id="ARBA00023015"/>
    </source>
</evidence>
<dbReference type="HAMAP" id="MF_00476">
    <property type="entry name" value="NikR"/>
    <property type="match status" value="1"/>
</dbReference>
<dbReference type="InterPro" id="IPR002145">
    <property type="entry name" value="CopG"/>
</dbReference>
<evidence type="ECO:0000313" key="13">
    <source>
        <dbReference type="Proteomes" id="UP000185608"/>
    </source>
</evidence>
<dbReference type="InterPro" id="IPR045865">
    <property type="entry name" value="ACT-like_dom_sf"/>
</dbReference>
<dbReference type="AlphaFoldDB" id="A0A1D8S2A4"/>
<dbReference type="Gene3D" id="1.10.1220.10">
    <property type="entry name" value="Met repressor-like"/>
    <property type="match status" value="1"/>
</dbReference>
<accession>A0A1J1AAA5</accession>
<dbReference type="InterPro" id="IPR050192">
    <property type="entry name" value="CopG/NikR_regulator"/>
</dbReference>
<feature type="domain" description="Transcription factor NikR nickel binding C-terminal" evidence="10">
    <location>
        <begin position="54"/>
        <end position="122"/>
    </location>
</feature>
<evidence type="ECO:0000256" key="2">
    <source>
        <dbReference type="ARBA" id="ARBA00008478"/>
    </source>
</evidence>
<feature type="domain" description="Ribbon-helix-helix protein CopG" evidence="9">
    <location>
        <begin position="3"/>
        <end position="35"/>
    </location>
</feature>
<evidence type="ECO:0000313" key="14">
    <source>
        <dbReference type="Proteomes" id="UP000186165"/>
    </source>
</evidence>
<comment type="similarity">
    <text evidence="2 8">Belongs to the transcriptional regulatory CopG/NikR family.</text>
</comment>
<dbReference type="Proteomes" id="UP000186165">
    <property type="component" value="Chromosome"/>
</dbReference>
<dbReference type="Proteomes" id="UP000185608">
    <property type="component" value="Chromosome"/>
</dbReference>
<evidence type="ECO:0000256" key="3">
    <source>
        <dbReference type="ARBA" id="ARBA00022596"/>
    </source>
</evidence>
<evidence type="ECO:0000256" key="7">
    <source>
        <dbReference type="ARBA" id="ARBA00023163"/>
    </source>
</evidence>
<dbReference type="Pfam" id="PF01402">
    <property type="entry name" value="RHH_1"/>
    <property type="match status" value="1"/>
</dbReference>
<dbReference type="GO" id="GO:0010045">
    <property type="term" value="P:response to nickel cation"/>
    <property type="evidence" value="ECO:0007669"/>
    <property type="project" value="InterPro"/>
</dbReference>
<dbReference type="PANTHER" id="PTHR34719">
    <property type="entry name" value="NICKEL-RESPONSIVE REGULATOR"/>
    <property type="match status" value="1"/>
</dbReference>
<protein>
    <recommendedName>
        <fullName evidence="8">Putative nickel-responsive regulator</fullName>
    </recommendedName>
</protein>
<dbReference type="InterPro" id="IPR027271">
    <property type="entry name" value="Acetolactate_synth/TF_NikR_C"/>
</dbReference>
<dbReference type="RefSeq" id="WP_070364242.1">
    <property type="nucleotide sequence ID" value="NZ_CP016070.1"/>
</dbReference>
<evidence type="ECO:0000256" key="6">
    <source>
        <dbReference type="ARBA" id="ARBA00023125"/>
    </source>
</evidence>
<dbReference type="PANTHER" id="PTHR34719:SF3">
    <property type="entry name" value="NICKEL-RESPONSIVE REGULATOR-RELATED"/>
    <property type="match status" value="1"/>
</dbReference>
<dbReference type="SUPFAM" id="SSF55021">
    <property type="entry name" value="ACT-like"/>
    <property type="match status" value="1"/>
</dbReference>
<dbReference type="GeneID" id="30416786"/>
<dbReference type="KEGG" id="halh:HTSR_0275"/>
<dbReference type="OrthoDB" id="9459at2157"/>
<evidence type="ECO:0000259" key="10">
    <source>
        <dbReference type="Pfam" id="PF08753"/>
    </source>
</evidence>
<dbReference type="KEGG" id="hhsr:HSR6_0261"/>
<dbReference type="Pfam" id="PF08753">
    <property type="entry name" value="NikR_C"/>
    <property type="match status" value="1"/>
</dbReference>
<evidence type="ECO:0000256" key="8">
    <source>
        <dbReference type="HAMAP-Rule" id="MF_00476"/>
    </source>
</evidence>
<feature type="binding site" evidence="8">
    <location>
        <position position="90"/>
    </location>
    <ligand>
        <name>Ni(2+)</name>
        <dbReference type="ChEBI" id="CHEBI:49786"/>
    </ligand>
</feature>
<evidence type="ECO:0000313" key="12">
    <source>
        <dbReference type="EMBL" id="APE94728.1"/>
    </source>
</evidence>
<dbReference type="InterPro" id="IPR022988">
    <property type="entry name" value="Ni_resp_reg_NikR"/>
</dbReference>
<feature type="binding site" evidence="8">
    <location>
        <position position="96"/>
    </location>
    <ligand>
        <name>Ni(2+)</name>
        <dbReference type="ChEBI" id="CHEBI:49786"/>
    </ligand>
</feature>
<keyword evidence="6 8" id="KW-0238">DNA-binding</keyword>